<dbReference type="PROSITE" id="PS51039">
    <property type="entry name" value="ZF_AN1"/>
    <property type="match status" value="1"/>
</dbReference>
<dbReference type="InterPro" id="IPR029071">
    <property type="entry name" value="Ubiquitin-like_domsf"/>
</dbReference>
<evidence type="ECO:0000256" key="5">
    <source>
        <dbReference type="SAM" id="Coils"/>
    </source>
</evidence>
<feature type="region of interest" description="Disordered" evidence="6">
    <location>
        <begin position="562"/>
        <end position="593"/>
    </location>
</feature>
<dbReference type="CDD" id="cd01802">
    <property type="entry name" value="Ubl_ZFAND4"/>
    <property type="match status" value="1"/>
</dbReference>
<name>A0A8X6LN08_TRICU</name>
<feature type="compositionally biased region" description="Polar residues" evidence="6">
    <location>
        <begin position="567"/>
        <end position="576"/>
    </location>
</feature>
<dbReference type="InterPro" id="IPR019956">
    <property type="entry name" value="Ubiquitin_dom"/>
</dbReference>
<dbReference type="Pfam" id="PF00240">
    <property type="entry name" value="ubiquitin"/>
    <property type="match status" value="1"/>
</dbReference>
<dbReference type="EMBL" id="BMAO01036966">
    <property type="protein sequence ID" value="GFR14377.1"/>
    <property type="molecule type" value="Genomic_DNA"/>
</dbReference>
<feature type="compositionally biased region" description="Low complexity" evidence="6">
    <location>
        <begin position="519"/>
        <end position="537"/>
    </location>
</feature>
<feature type="domain" description="Ubiquitin-like" evidence="7">
    <location>
        <begin position="47"/>
        <end position="122"/>
    </location>
</feature>
<dbReference type="SMART" id="SM00213">
    <property type="entry name" value="UBQ"/>
    <property type="match status" value="1"/>
</dbReference>
<reference evidence="9" key="1">
    <citation type="submission" date="2020-07" db="EMBL/GenBank/DDBJ databases">
        <title>Multicomponent nature underlies the extraordinary mechanical properties of spider dragline silk.</title>
        <authorList>
            <person name="Kono N."/>
            <person name="Nakamura H."/>
            <person name="Mori M."/>
            <person name="Yoshida Y."/>
            <person name="Ohtoshi R."/>
            <person name="Malay A.D."/>
            <person name="Moran D.A.P."/>
            <person name="Tomita M."/>
            <person name="Numata K."/>
            <person name="Arakawa K."/>
        </authorList>
    </citation>
    <scope>NUCLEOTIDE SEQUENCE</scope>
</reference>
<dbReference type="PANTHER" id="PTHR46728:SF1">
    <property type="entry name" value="AN1-TYPE ZINC FINGER PROTEIN 4"/>
    <property type="match status" value="1"/>
</dbReference>
<protein>
    <submittedName>
        <fullName evidence="9">AN1-type zinc finger protein 4</fullName>
    </submittedName>
</protein>
<dbReference type="Proteomes" id="UP000887116">
    <property type="component" value="Unassembled WGS sequence"/>
</dbReference>
<keyword evidence="3" id="KW-0862">Zinc</keyword>
<keyword evidence="5" id="KW-0175">Coiled coil</keyword>
<dbReference type="OrthoDB" id="756206at2759"/>
<dbReference type="GO" id="GO:0008270">
    <property type="term" value="F:zinc ion binding"/>
    <property type="evidence" value="ECO:0007669"/>
    <property type="project" value="UniProtKB-KW"/>
</dbReference>
<evidence type="ECO:0000256" key="6">
    <source>
        <dbReference type="SAM" id="MobiDB-lite"/>
    </source>
</evidence>
<dbReference type="SMART" id="SM00154">
    <property type="entry name" value="ZnF_AN1"/>
    <property type="match status" value="1"/>
</dbReference>
<feature type="compositionally biased region" description="Polar residues" evidence="6">
    <location>
        <begin position="237"/>
        <end position="246"/>
    </location>
</feature>
<dbReference type="InterPro" id="IPR053061">
    <property type="entry name" value="AN1-type_zinc_finger"/>
</dbReference>
<dbReference type="PANTHER" id="PTHR46728">
    <property type="entry name" value="AN1-TYPE ZINC FINGER PROTEIN 4"/>
    <property type="match status" value="1"/>
</dbReference>
<feature type="domain" description="AN1-type" evidence="8">
    <location>
        <begin position="597"/>
        <end position="644"/>
    </location>
</feature>
<evidence type="ECO:0000259" key="7">
    <source>
        <dbReference type="PROSITE" id="PS50053"/>
    </source>
</evidence>
<feature type="coiled-coil region" evidence="5">
    <location>
        <begin position="199"/>
        <end position="230"/>
    </location>
</feature>
<sequence length="663" mass="74178">MLQHGVLLSTILSHKGFFHFYHVLCNNRFCNKWFASITNAKMAENRMELFIETLTGTAFELSCSPLETIVSIKAKIQYSEGIPVSQQHLIWKSQELNDDLCLQDYCINDGATLKLVLGMRGGPINTRQVSDTKKLKDLAEYVERSSETAGSSGRPFTVLVFHDGDKVHMYTLMERGDCTVSPLSGTISETSSVTSIKNIEELDEEIAKENETTREKIAQLQEQLRALNINKPKKFSASASRPNPFSVQEKPPTQKCKEDFYLPPIQQQRDRFDSPSKQYFRTPAQMKGKGDQESDNIKFAPEMQNQEFVFGPSKNTGGETKKHSEKISKSIQNISSNSKTTTALDCIANSISTFMLASPNKSPTEKNSQSCSNFLPYIPSALGASSIQKKSLSRQNAQVVAVNVNTPCLDSIIKYDPSRLKKAHKQLPVTSSQALSTQKFIDLDGWLQNRPKTSPDRITYKNVDEKVFKNKATREDRNRRKLKHSIKNPLSLSLSGGKSSLMMQMFSENPEVSFNLNPSNVGKTNSNSSSSHSKSSVGSLVTSAIKTIKPYMLNDSEVQEDCDTFPNMKSTKTSLRQNEETNRPQSGKKLPLIKTKKKSSKRCSLCSKKTGLATSYTCRCGKNFCATHRYAEVHHCSYDYKTEGRRLLQLNNPVVAASKLPKI</sequence>
<dbReference type="InterPro" id="IPR000626">
    <property type="entry name" value="Ubiquitin-like_dom"/>
</dbReference>
<keyword evidence="1" id="KW-0479">Metal-binding</keyword>
<feature type="region of interest" description="Disordered" evidence="6">
    <location>
        <begin position="234"/>
        <end position="255"/>
    </location>
</feature>
<evidence type="ECO:0000259" key="8">
    <source>
        <dbReference type="PROSITE" id="PS51039"/>
    </source>
</evidence>
<dbReference type="Gene3D" id="3.10.20.90">
    <property type="entry name" value="Phosphatidylinositol 3-kinase Catalytic Subunit, Chain A, domain 1"/>
    <property type="match status" value="1"/>
</dbReference>
<dbReference type="AlphaFoldDB" id="A0A8X6LN08"/>
<proteinExistence type="predicted"/>
<dbReference type="PRINTS" id="PR00348">
    <property type="entry name" value="UBIQUITIN"/>
</dbReference>
<evidence type="ECO:0000256" key="1">
    <source>
        <dbReference type="ARBA" id="ARBA00022723"/>
    </source>
</evidence>
<dbReference type="SUPFAM" id="SSF54236">
    <property type="entry name" value="Ubiquitin-like"/>
    <property type="match status" value="1"/>
</dbReference>
<dbReference type="SUPFAM" id="SSF118310">
    <property type="entry name" value="AN1-like Zinc finger"/>
    <property type="match status" value="1"/>
</dbReference>
<dbReference type="InterPro" id="IPR035896">
    <property type="entry name" value="AN1-like_Znf"/>
</dbReference>
<evidence type="ECO:0000256" key="4">
    <source>
        <dbReference type="PROSITE-ProRule" id="PRU00449"/>
    </source>
</evidence>
<evidence type="ECO:0000256" key="3">
    <source>
        <dbReference type="ARBA" id="ARBA00022833"/>
    </source>
</evidence>
<dbReference type="Gene3D" id="4.10.1110.10">
    <property type="entry name" value="AN1-like Zinc finger"/>
    <property type="match status" value="1"/>
</dbReference>
<comment type="caution">
    <text evidence="9">The sequence shown here is derived from an EMBL/GenBank/DDBJ whole genome shotgun (WGS) entry which is preliminary data.</text>
</comment>
<organism evidence="9 10">
    <name type="scientific">Trichonephila clavata</name>
    <name type="common">Joro spider</name>
    <name type="synonym">Nephila clavata</name>
    <dbReference type="NCBI Taxonomy" id="2740835"/>
    <lineage>
        <taxon>Eukaryota</taxon>
        <taxon>Metazoa</taxon>
        <taxon>Ecdysozoa</taxon>
        <taxon>Arthropoda</taxon>
        <taxon>Chelicerata</taxon>
        <taxon>Arachnida</taxon>
        <taxon>Araneae</taxon>
        <taxon>Araneomorphae</taxon>
        <taxon>Entelegynae</taxon>
        <taxon>Araneoidea</taxon>
        <taxon>Nephilidae</taxon>
        <taxon>Trichonephila</taxon>
    </lineage>
</organism>
<evidence type="ECO:0000256" key="2">
    <source>
        <dbReference type="ARBA" id="ARBA00022771"/>
    </source>
</evidence>
<evidence type="ECO:0000313" key="9">
    <source>
        <dbReference type="EMBL" id="GFR14377.1"/>
    </source>
</evidence>
<dbReference type="Pfam" id="PF01428">
    <property type="entry name" value="zf-AN1"/>
    <property type="match status" value="1"/>
</dbReference>
<keyword evidence="10" id="KW-1185">Reference proteome</keyword>
<keyword evidence="2 4" id="KW-0863">Zinc-finger</keyword>
<evidence type="ECO:0000313" key="10">
    <source>
        <dbReference type="Proteomes" id="UP000887116"/>
    </source>
</evidence>
<dbReference type="PROSITE" id="PS50053">
    <property type="entry name" value="UBIQUITIN_2"/>
    <property type="match status" value="1"/>
</dbReference>
<feature type="region of interest" description="Disordered" evidence="6">
    <location>
        <begin position="517"/>
        <end position="537"/>
    </location>
</feature>
<dbReference type="InterPro" id="IPR000058">
    <property type="entry name" value="Znf_AN1"/>
</dbReference>
<feature type="region of interest" description="Disordered" evidence="6">
    <location>
        <begin position="471"/>
        <end position="490"/>
    </location>
</feature>
<accession>A0A8X6LN08</accession>
<gene>
    <name evidence="9" type="primary">Zfand4</name>
    <name evidence="9" type="ORF">TNCT_732821</name>
</gene>